<sequence>MASYPGLNKIRADALKELRLLESYIQKSGENRFKIEGVLGEGTGGFALKMAMVNEPSPNLQPTRRFIMKRAIDQQQEEKLLREIEFTKRFRGDAHVAQLFSIPGEPHDGISYFKGPTLMTEWIGSFTVKEMIEKRADLGIPFPNRVLWRLFLCLCRMLIAMAWPSNGPPGCPRRVELVPSPGPDGKRPPKLPLLHGDLNIQNILVGDRDQSEHRLVNSLVLIDFGNARTLPEDQGEQAVKANMCLMGEVMLNLVGGRVMKNATGSSNMDITVNGERKTIRSWARDLDGLNPAYRAPADLVAEHKDRVDNLDADLRSLIIRCLAPMADNRPDLETLVEEVERNVNNKTANSYAGKKYASNETDSAVERIMHRLVHDASLA</sequence>
<name>A0ACC0CMY5_9PEZI</name>
<gene>
    <name evidence="1" type="ORF">F4821DRAFT_264638</name>
</gene>
<keyword evidence="2" id="KW-1185">Reference proteome</keyword>
<evidence type="ECO:0000313" key="1">
    <source>
        <dbReference type="EMBL" id="KAI6081768.1"/>
    </source>
</evidence>
<accession>A0ACC0CMY5</accession>
<dbReference type="EMBL" id="MU394387">
    <property type="protein sequence ID" value="KAI6081768.1"/>
    <property type="molecule type" value="Genomic_DNA"/>
</dbReference>
<organism evidence="1 2">
    <name type="scientific">Hypoxylon rubiginosum</name>
    <dbReference type="NCBI Taxonomy" id="110542"/>
    <lineage>
        <taxon>Eukaryota</taxon>
        <taxon>Fungi</taxon>
        <taxon>Dikarya</taxon>
        <taxon>Ascomycota</taxon>
        <taxon>Pezizomycotina</taxon>
        <taxon>Sordariomycetes</taxon>
        <taxon>Xylariomycetidae</taxon>
        <taxon>Xylariales</taxon>
        <taxon>Hypoxylaceae</taxon>
        <taxon>Hypoxylon</taxon>
    </lineage>
</organism>
<proteinExistence type="predicted"/>
<reference evidence="1 2" key="1">
    <citation type="journal article" date="2022" name="New Phytol.">
        <title>Ecological generalism drives hyperdiversity of secondary metabolite gene clusters in xylarialean endophytes.</title>
        <authorList>
            <person name="Franco M.E.E."/>
            <person name="Wisecaver J.H."/>
            <person name="Arnold A.E."/>
            <person name="Ju Y.M."/>
            <person name="Slot J.C."/>
            <person name="Ahrendt S."/>
            <person name="Moore L.P."/>
            <person name="Eastman K.E."/>
            <person name="Scott K."/>
            <person name="Konkel Z."/>
            <person name="Mondo S.J."/>
            <person name="Kuo A."/>
            <person name="Hayes R.D."/>
            <person name="Haridas S."/>
            <person name="Andreopoulos B."/>
            <person name="Riley R."/>
            <person name="LaButti K."/>
            <person name="Pangilinan J."/>
            <person name="Lipzen A."/>
            <person name="Amirebrahimi M."/>
            <person name="Yan J."/>
            <person name="Adam C."/>
            <person name="Keymanesh K."/>
            <person name="Ng V."/>
            <person name="Louie K."/>
            <person name="Northen T."/>
            <person name="Drula E."/>
            <person name="Henrissat B."/>
            <person name="Hsieh H.M."/>
            <person name="Youens-Clark K."/>
            <person name="Lutzoni F."/>
            <person name="Miadlikowska J."/>
            <person name="Eastwood D.C."/>
            <person name="Hamelin R.C."/>
            <person name="Grigoriev I.V."/>
            <person name="U'Ren J.M."/>
        </authorList>
    </citation>
    <scope>NUCLEOTIDE SEQUENCE [LARGE SCALE GENOMIC DNA]</scope>
    <source>
        <strain evidence="1 2">ER1909</strain>
    </source>
</reference>
<protein>
    <submittedName>
        <fullName evidence="1">Uncharacterized protein</fullName>
    </submittedName>
</protein>
<comment type="caution">
    <text evidence="1">The sequence shown here is derived from an EMBL/GenBank/DDBJ whole genome shotgun (WGS) entry which is preliminary data.</text>
</comment>
<dbReference type="Proteomes" id="UP001497680">
    <property type="component" value="Unassembled WGS sequence"/>
</dbReference>
<evidence type="ECO:0000313" key="2">
    <source>
        <dbReference type="Proteomes" id="UP001497680"/>
    </source>
</evidence>